<comment type="caution">
    <text evidence="1">The sequence shown here is derived from an EMBL/GenBank/DDBJ whole genome shotgun (WGS) entry which is preliminary data.</text>
</comment>
<organism evidence="1 2">
    <name type="scientific">Caerostris extrusa</name>
    <name type="common">Bark spider</name>
    <name type="synonym">Caerostris bankana</name>
    <dbReference type="NCBI Taxonomy" id="172846"/>
    <lineage>
        <taxon>Eukaryota</taxon>
        <taxon>Metazoa</taxon>
        <taxon>Ecdysozoa</taxon>
        <taxon>Arthropoda</taxon>
        <taxon>Chelicerata</taxon>
        <taxon>Arachnida</taxon>
        <taxon>Araneae</taxon>
        <taxon>Araneomorphae</taxon>
        <taxon>Entelegynae</taxon>
        <taxon>Araneoidea</taxon>
        <taxon>Araneidae</taxon>
        <taxon>Caerostris</taxon>
    </lineage>
</organism>
<accession>A0AAV4YBA8</accession>
<protein>
    <submittedName>
        <fullName evidence="1">Uncharacterized protein</fullName>
    </submittedName>
</protein>
<evidence type="ECO:0000313" key="2">
    <source>
        <dbReference type="Proteomes" id="UP001054945"/>
    </source>
</evidence>
<proteinExistence type="predicted"/>
<keyword evidence="2" id="KW-1185">Reference proteome</keyword>
<name>A0AAV4YBA8_CAEEX</name>
<gene>
    <name evidence="1" type="ORF">CEXT_585831</name>
</gene>
<reference evidence="1 2" key="1">
    <citation type="submission" date="2021-06" db="EMBL/GenBank/DDBJ databases">
        <title>Caerostris extrusa draft genome.</title>
        <authorList>
            <person name="Kono N."/>
            <person name="Arakawa K."/>
        </authorList>
    </citation>
    <scope>NUCLEOTIDE SEQUENCE [LARGE SCALE GENOMIC DNA]</scope>
</reference>
<dbReference type="AlphaFoldDB" id="A0AAV4YBA8"/>
<dbReference type="EMBL" id="BPLR01018929">
    <property type="protein sequence ID" value="GIZ03276.1"/>
    <property type="molecule type" value="Genomic_DNA"/>
</dbReference>
<evidence type="ECO:0000313" key="1">
    <source>
        <dbReference type="EMBL" id="GIZ03276.1"/>
    </source>
</evidence>
<sequence>MVYCIRNLLNYKEQVVQNGCWWVQLQILSCQVLSLNSQRTLDPLLIHPSGSCTQYDGWVGPLSHQVASSTLLLEATPNDISFHPLHMYYTTFCSLFLS</sequence>
<dbReference type="Proteomes" id="UP001054945">
    <property type="component" value="Unassembled WGS sequence"/>
</dbReference>